<protein>
    <recommendedName>
        <fullName evidence="2">DNA-directed DNA polymerase</fullName>
        <ecNumber evidence="2">2.7.7.7</ecNumber>
    </recommendedName>
</protein>
<dbReference type="EC" id="2.7.7.7" evidence="2"/>
<proteinExistence type="predicted"/>
<evidence type="ECO:0000259" key="11">
    <source>
        <dbReference type="SMART" id="SM00481"/>
    </source>
</evidence>
<evidence type="ECO:0000259" key="12">
    <source>
        <dbReference type="SMART" id="SM00483"/>
    </source>
</evidence>
<evidence type="ECO:0000256" key="7">
    <source>
        <dbReference type="ARBA" id="ARBA00022932"/>
    </source>
</evidence>
<dbReference type="InterPro" id="IPR016195">
    <property type="entry name" value="Pol/histidinol_Pase-like"/>
</dbReference>
<dbReference type="EMBL" id="JAOYFB010000041">
    <property type="protein sequence ID" value="KAK4045161.1"/>
    <property type="molecule type" value="Genomic_DNA"/>
</dbReference>
<dbReference type="SUPFAM" id="SSF47802">
    <property type="entry name" value="DNA polymerase beta, N-terminal domain-like"/>
    <property type="match status" value="1"/>
</dbReference>
<dbReference type="Gene3D" id="3.30.210.10">
    <property type="entry name" value="DNA polymerase, thumb domain"/>
    <property type="match status" value="1"/>
</dbReference>
<feature type="region of interest" description="Disordered" evidence="9">
    <location>
        <begin position="620"/>
        <end position="682"/>
    </location>
</feature>
<sequence>MRDTPTQNHRPKRRERSSAREYHRRGWRRICGERPTFLSEAPDVRMLLAAMATYRNQDLAEAFDELAELTILEEGDPQSFRVRAYENAARAIAGADVEVATLTLAQLQKLEGIGKSGATKVRELVDSGRMEKLEELRLKHPLEVRALAKLPGIGPKTVKKLRAEADVHSIDDLRAAIAAQKIRTIKGLSAKTEAKFAQVIAELDAQGVIGRTPISVALPLARRLVEQLKQVPGVEHVSYAGSLRRFRETVGDIDLLVAATDPAAVMETFGGFPLVDRVLVRGDTKTSLLTRRGTQIDLRVVAAHQVGAAQLYFTGSKAHNVALRQRALSRGWTLNEYALAALDGGKVIASETEEAIYAALGLAFVPPTLREGAGEIEAAERGQLPAPFGAVNGDFHVHTTTSGDGQSSLDEMVEAALARGYRVLAITDHAEGTVSGAPREAFELQHARIVAWREKLGDRLLLLHGAELNIGPNGELDYDAEFRARFDFCVASVHDHMDLPREQQTARIVRAMQDPAVRSIGHLSARMIGARPGIDLDYDAIVEAAAQTGTALEVNGALPRLDLSEEALRRAAKQDVTLLFTSDAHHVDELGNVAHAATYAERAWVDPARVLNTGDPARLLASRSAPSPQIPLLLPDSPSPAGNPALLPQNPKTQDARKQPPFREPLPPYSIPTPAAQPALPAPLRRRQRHVRLARVPVHEVHFPRPRGERHAPSTALRPFPCDPVRLPEGPHFRDQPLRRREISRCCESRHTSAKFLVGLRAGMRIRREYPQPSREPPRMTAPRRLDLLVKMGRHLRRHFGHAPKECHRLFRRTHPKFHRRCIGLILLNQVLAGPRYDGGFSKEVFHRRDHPRPLFRRRHEPGFDGIRYCIRNLVGDRRCAFEAVVGPVRLVKHA</sequence>
<dbReference type="InterPro" id="IPR003583">
    <property type="entry name" value="Hlx-hairpin-Hlx_DNA-bd_motif"/>
</dbReference>
<keyword evidence="7" id="KW-0239">DNA-directed DNA polymerase</keyword>
<accession>A0ABR0B9A6</accession>
<dbReference type="SMART" id="SM00483">
    <property type="entry name" value="POLXc"/>
    <property type="match status" value="1"/>
</dbReference>
<dbReference type="InterPro" id="IPR003141">
    <property type="entry name" value="Pol/His_phosphatase_N"/>
</dbReference>
<evidence type="ECO:0000256" key="8">
    <source>
        <dbReference type="ARBA" id="ARBA00049244"/>
    </source>
</evidence>
<dbReference type="SMART" id="SM00481">
    <property type="entry name" value="POLIIIAc"/>
    <property type="match status" value="1"/>
</dbReference>
<dbReference type="PANTHER" id="PTHR36928:SF1">
    <property type="entry name" value="PHOSPHATASE YCDX-RELATED"/>
    <property type="match status" value="1"/>
</dbReference>
<evidence type="ECO:0000259" key="10">
    <source>
        <dbReference type="SMART" id="SM00278"/>
    </source>
</evidence>
<reference evidence="13 14" key="1">
    <citation type="journal article" date="2023" name="Nucleic Acids Res.">
        <title>The hologenome of Daphnia magna reveals possible DNA methylation and microbiome-mediated evolution of the host genome.</title>
        <authorList>
            <person name="Chaturvedi A."/>
            <person name="Li X."/>
            <person name="Dhandapani V."/>
            <person name="Marshall H."/>
            <person name="Kissane S."/>
            <person name="Cuenca-Cambronero M."/>
            <person name="Asole G."/>
            <person name="Calvet F."/>
            <person name="Ruiz-Romero M."/>
            <person name="Marangio P."/>
            <person name="Guigo R."/>
            <person name="Rago D."/>
            <person name="Mirbahai L."/>
            <person name="Eastwood N."/>
            <person name="Colbourne J.K."/>
            <person name="Zhou J."/>
            <person name="Mallon E."/>
            <person name="Orsini L."/>
        </authorList>
    </citation>
    <scope>NUCLEOTIDE SEQUENCE [LARGE SCALE GENOMIC DNA]</scope>
    <source>
        <strain evidence="13">LRV0_1</strain>
    </source>
</reference>
<dbReference type="Pfam" id="PF14791">
    <property type="entry name" value="DNA_pol_B_thumb"/>
    <property type="match status" value="1"/>
</dbReference>
<dbReference type="Pfam" id="PF14716">
    <property type="entry name" value="HHH_8"/>
    <property type="match status" value="1"/>
</dbReference>
<dbReference type="InterPro" id="IPR027421">
    <property type="entry name" value="DNA_pol_lamdba_lyase_dom_sf"/>
</dbReference>
<evidence type="ECO:0000256" key="5">
    <source>
        <dbReference type="ARBA" id="ARBA00022695"/>
    </source>
</evidence>
<dbReference type="Gene3D" id="3.30.460.10">
    <property type="entry name" value="Beta Polymerase, domain 2"/>
    <property type="match status" value="1"/>
</dbReference>
<evidence type="ECO:0000256" key="1">
    <source>
        <dbReference type="ARBA" id="ARBA00001946"/>
    </source>
</evidence>
<keyword evidence="6" id="KW-0235">DNA replication</keyword>
<keyword evidence="3" id="KW-0237">DNA synthesis</keyword>
<keyword evidence="14" id="KW-1185">Reference proteome</keyword>
<dbReference type="Gene3D" id="1.10.150.20">
    <property type="entry name" value="5' to 3' exonuclease, C-terminal subdomain"/>
    <property type="match status" value="1"/>
</dbReference>
<evidence type="ECO:0000256" key="3">
    <source>
        <dbReference type="ARBA" id="ARBA00022634"/>
    </source>
</evidence>
<feature type="region of interest" description="Disordered" evidence="9">
    <location>
        <begin position="1"/>
        <end position="21"/>
    </location>
</feature>
<feature type="domain" description="Helix-hairpin-helix DNA-binding motif class 1" evidence="10">
    <location>
        <begin position="105"/>
        <end position="124"/>
    </location>
</feature>
<keyword evidence="5" id="KW-0548">Nucleotidyltransferase</keyword>
<keyword evidence="4" id="KW-0808">Transferase</keyword>
<dbReference type="SUPFAM" id="SSF89550">
    <property type="entry name" value="PHP domain-like"/>
    <property type="match status" value="1"/>
</dbReference>
<dbReference type="InterPro" id="IPR043519">
    <property type="entry name" value="NT_sf"/>
</dbReference>
<feature type="domain" description="Polymerase/histidinol phosphatase N-terminal" evidence="11">
    <location>
        <begin position="393"/>
        <end position="472"/>
    </location>
</feature>
<dbReference type="SUPFAM" id="SSF81301">
    <property type="entry name" value="Nucleotidyltransferase"/>
    <property type="match status" value="1"/>
</dbReference>
<gene>
    <name evidence="13" type="ORF">OUZ56_032569</name>
</gene>
<evidence type="ECO:0000256" key="2">
    <source>
        <dbReference type="ARBA" id="ARBA00012417"/>
    </source>
</evidence>
<dbReference type="Pfam" id="PF14520">
    <property type="entry name" value="HHH_5"/>
    <property type="match status" value="1"/>
</dbReference>
<dbReference type="InterPro" id="IPR037160">
    <property type="entry name" value="DNA_Pol_thumb_sf"/>
</dbReference>
<dbReference type="InterPro" id="IPR004013">
    <property type="entry name" value="PHP_dom"/>
</dbReference>
<evidence type="ECO:0000256" key="9">
    <source>
        <dbReference type="SAM" id="MobiDB-lite"/>
    </source>
</evidence>
<dbReference type="Gene3D" id="3.20.20.140">
    <property type="entry name" value="Metal-dependent hydrolases"/>
    <property type="match status" value="1"/>
</dbReference>
<dbReference type="InterPro" id="IPR029398">
    <property type="entry name" value="PolB_thumb"/>
</dbReference>
<evidence type="ECO:0000256" key="4">
    <source>
        <dbReference type="ARBA" id="ARBA00022679"/>
    </source>
</evidence>
<organism evidence="13 14">
    <name type="scientific">Daphnia magna</name>
    <dbReference type="NCBI Taxonomy" id="35525"/>
    <lineage>
        <taxon>Eukaryota</taxon>
        <taxon>Metazoa</taxon>
        <taxon>Ecdysozoa</taxon>
        <taxon>Arthropoda</taxon>
        <taxon>Crustacea</taxon>
        <taxon>Branchiopoda</taxon>
        <taxon>Diplostraca</taxon>
        <taxon>Cladocera</taxon>
        <taxon>Anomopoda</taxon>
        <taxon>Daphniidae</taxon>
        <taxon>Daphnia</taxon>
    </lineage>
</organism>
<evidence type="ECO:0000313" key="14">
    <source>
        <dbReference type="Proteomes" id="UP001234178"/>
    </source>
</evidence>
<feature type="domain" description="Helix-hairpin-helix DNA-binding motif class 1" evidence="10">
    <location>
        <begin position="145"/>
        <end position="164"/>
    </location>
</feature>
<comment type="catalytic activity">
    <reaction evidence="8">
        <text>DNA(n) + a 2'-deoxyribonucleoside 5'-triphosphate = DNA(n+1) + diphosphate</text>
        <dbReference type="Rhea" id="RHEA:22508"/>
        <dbReference type="Rhea" id="RHEA-COMP:17339"/>
        <dbReference type="Rhea" id="RHEA-COMP:17340"/>
        <dbReference type="ChEBI" id="CHEBI:33019"/>
        <dbReference type="ChEBI" id="CHEBI:61560"/>
        <dbReference type="ChEBI" id="CHEBI:173112"/>
        <dbReference type="EC" id="2.7.7.7"/>
    </reaction>
</comment>
<dbReference type="Gene3D" id="1.10.150.110">
    <property type="entry name" value="DNA polymerase beta, N-terminal domain-like"/>
    <property type="match status" value="1"/>
</dbReference>
<evidence type="ECO:0000256" key="6">
    <source>
        <dbReference type="ARBA" id="ARBA00022705"/>
    </source>
</evidence>
<comment type="caution">
    <text evidence="13">The sequence shown here is derived from an EMBL/GenBank/DDBJ whole genome shotgun (WGS) entry which is preliminary data.</text>
</comment>
<name>A0ABR0B9A6_9CRUS</name>
<dbReference type="InterPro" id="IPR050243">
    <property type="entry name" value="PHP_phosphatase"/>
</dbReference>
<dbReference type="Proteomes" id="UP001234178">
    <property type="component" value="Unassembled WGS sequence"/>
</dbReference>
<dbReference type="InterPro" id="IPR002054">
    <property type="entry name" value="DNA-dir_DNA_pol_X"/>
</dbReference>
<dbReference type="Pfam" id="PF02811">
    <property type="entry name" value="PHP"/>
    <property type="match status" value="1"/>
</dbReference>
<evidence type="ECO:0000313" key="13">
    <source>
        <dbReference type="EMBL" id="KAK4045161.1"/>
    </source>
</evidence>
<feature type="domain" description="DNA-directed DNA polymerase X" evidence="12">
    <location>
        <begin position="54"/>
        <end position="371"/>
    </location>
</feature>
<dbReference type="InterPro" id="IPR010996">
    <property type="entry name" value="HHH_MUS81"/>
</dbReference>
<feature type="compositionally biased region" description="Pro residues" evidence="9">
    <location>
        <begin position="662"/>
        <end position="671"/>
    </location>
</feature>
<dbReference type="SMART" id="SM00278">
    <property type="entry name" value="HhH1"/>
    <property type="match status" value="2"/>
</dbReference>
<dbReference type="CDD" id="cd00141">
    <property type="entry name" value="NT_POLXc"/>
    <property type="match status" value="1"/>
</dbReference>
<comment type="cofactor">
    <cofactor evidence="1">
        <name>Mg(2+)</name>
        <dbReference type="ChEBI" id="CHEBI:18420"/>
    </cofactor>
</comment>
<dbReference type="PANTHER" id="PTHR36928">
    <property type="entry name" value="PHOSPHATASE YCDX-RELATED"/>
    <property type="match status" value="1"/>
</dbReference>